<proteinExistence type="predicted"/>
<comment type="caution">
    <text evidence="3">The sequence shown here is derived from an EMBL/GenBank/DDBJ whole genome shotgun (WGS) entry which is preliminary data.</text>
</comment>
<accession>A0A9X1RY42</accession>
<gene>
    <name evidence="3" type="ORF">LGQ90_09875</name>
</gene>
<evidence type="ECO:0000256" key="2">
    <source>
        <dbReference type="SAM" id="SignalP"/>
    </source>
</evidence>
<sequence length="78" mass="8472">MKKSIMTVAAIAMVLSFSSCKETTAETTEETVEEVSTMNATQEEIIEEETQLEVEQDSTTQVDSAEITPAEVPGSDKI</sequence>
<dbReference type="AlphaFoldDB" id="A0A9X1RY42"/>
<evidence type="ECO:0000313" key="3">
    <source>
        <dbReference type="EMBL" id="MCB7481567.1"/>
    </source>
</evidence>
<feature type="signal peptide" evidence="2">
    <location>
        <begin position="1"/>
        <end position="21"/>
    </location>
</feature>
<evidence type="ECO:0000313" key="4">
    <source>
        <dbReference type="Proteomes" id="UP001139414"/>
    </source>
</evidence>
<dbReference type="EMBL" id="JAJBZG010000005">
    <property type="protein sequence ID" value="MCB7481567.1"/>
    <property type="molecule type" value="Genomic_DNA"/>
</dbReference>
<keyword evidence="2" id="KW-0732">Signal</keyword>
<reference evidence="3" key="1">
    <citation type="submission" date="2021-10" db="EMBL/GenBank/DDBJ databases">
        <title>Gramella sp. ASW11-100T, isolated from marine sediment.</title>
        <authorList>
            <person name="Xia C."/>
        </authorList>
    </citation>
    <scope>NUCLEOTIDE SEQUENCE</scope>
    <source>
        <strain evidence="3">ASW11-100</strain>
    </source>
</reference>
<feature type="region of interest" description="Disordered" evidence="1">
    <location>
        <begin position="48"/>
        <end position="78"/>
    </location>
</feature>
<keyword evidence="4" id="KW-1185">Reference proteome</keyword>
<dbReference type="PROSITE" id="PS51257">
    <property type="entry name" value="PROKAR_LIPOPROTEIN"/>
    <property type="match status" value="1"/>
</dbReference>
<organism evidence="3 4">
    <name type="scientific">Christiangramia sediminis</name>
    <dbReference type="NCBI Taxonomy" id="2881336"/>
    <lineage>
        <taxon>Bacteria</taxon>
        <taxon>Pseudomonadati</taxon>
        <taxon>Bacteroidota</taxon>
        <taxon>Flavobacteriia</taxon>
        <taxon>Flavobacteriales</taxon>
        <taxon>Flavobacteriaceae</taxon>
        <taxon>Christiangramia</taxon>
    </lineage>
</organism>
<evidence type="ECO:0000256" key="1">
    <source>
        <dbReference type="SAM" id="MobiDB-lite"/>
    </source>
</evidence>
<feature type="chain" id="PRO_5040907349" evidence="2">
    <location>
        <begin position="22"/>
        <end position="78"/>
    </location>
</feature>
<dbReference type="Proteomes" id="UP001139414">
    <property type="component" value="Unassembled WGS sequence"/>
</dbReference>
<protein>
    <submittedName>
        <fullName evidence="3">Uncharacterized protein</fullName>
    </submittedName>
</protein>
<name>A0A9X1RY42_9FLAO</name>
<dbReference type="RefSeq" id="WP_229340648.1">
    <property type="nucleotide sequence ID" value="NZ_JAJBZG010000005.1"/>
</dbReference>